<dbReference type="EMBL" id="CM009295">
    <property type="protein sequence ID" value="RQO91347.1"/>
    <property type="molecule type" value="Genomic_DNA"/>
</dbReference>
<keyword evidence="1" id="KW-1133">Transmembrane helix</keyword>
<dbReference type="InParanoid" id="A0A3N7F1G3"/>
<reference evidence="2 3" key="1">
    <citation type="journal article" date="2006" name="Science">
        <title>The genome of black cottonwood, Populus trichocarpa (Torr. &amp; Gray).</title>
        <authorList>
            <person name="Tuskan G.A."/>
            <person name="Difazio S."/>
            <person name="Jansson S."/>
            <person name="Bohlmann J."/>
            <person name="Grigoriev I."/>
            <person name="Hellsten U."/>
            <person name="Putnam N."/>
            <person name="Ralph S."/>
            <person name="Rombauts S."/>
            <person name="Salamov A."/>
            <person name="Schein J."/>
            <person name="Sterck L."/>
            <person name="Aerts A."/>
            <person name="Bhalerao R.R."/>
            <person name="Bhalerao R.P."/>
            <person name="Blaudez D."/>
            <person name="Boerjan W."/>
            <person name="Brun A."/>
            <person name="Brunner A."/>
            <person name="Busov V."/>
            <person name="Campbell M."/>
            <person name="Carlson J."/>
            <person name="Chalot M."/>
            <person name="Chapman J."/>
            <person name="Chen G.L."/>
            <person name="Cooper D."/>
            <person name="Coutinho P.M."/>
            <person name="Couturier J."/>
            <person name="Covert S."/>
            <person name="Cronk Q."/>
            <person name="Cunningham R."/>
            <person name="Davis J."/>
            <person name="Degroeve S."/>
            <person name="Dejardin A."/>
            <person name="Depamphilis C."/>
            <person name="Detter J."/>
            <person name="Dirks B."/>
            <person name="Dubchak I."/>
            <person name="Duplessis S."/>
            <person name="Ehlting J."/>
            <person name="Ellis B."/>
            <person name="Gendler K."/>
            <person name="Goodstein D."/>
            <person name="Gribskov M."/>
            <person name="Grimwood J."/>
            <person name="Groover A."/>
            <person name="Gunter L."/>
            <person name="Hamberger B."/>
            <person name="Heinze B."/>
            <person name="Helariutta Y."/>
            <person name="Henrissat B."/>
            <person name="Holligan D."/>
            <person name="Holt R."/>
            <person name="Huang W."/>
            <person name="Islam-Faridi N."/>
            <person name="Jones S."/>
            <person name="Jones-Rhoades M."/>
            <person name="Jorgensen R."/>
            <person name="Joshi C."/>
            <person name="Kangasjarvi J."/>
            <person name="Karlsson J."/>
            <person name="Kelleher C."/>
            <person name="Kirkpatrick R."/>
            <person name="Kirst M."/>
            <person name="Kohler A."/>
            <person name="Kalluri U."/>
            <person name="Larimer F."/>
            <person name="Leebens-Mack J."/>
            <person name="Leple J.C."/>
            <person name="Locascio P."/>
            <person name="Lou Y."/>
            <person name="Lucas S."/>
            <person name="Martin F."/>
            <person name="Montanini B."/>
            <person name="Napoli C."/>
            <person name="Nelson D.R."/>
            <person name="Nelson C."/>
            <person name="Nieminen K."/>
            <person name="Nilsson O."/>
            <person name="Pereda V."/>
            <person name="Peter G."/>
            <person name="Philippe R."/>
            <person name="Pilate G."/>
            <person name="Poliakov A."/>
            <person name="Razumovskaya J."/>
            <person name="Richardson P."/>
            <person name="Rinaldi C."/>
            <person name="Ritland K."/>
            <person name="Rouze P."/>
            <person name="Ryaboy D."/>
            <person name="Schmutz J."/>
            <person name="Schrader J."/>
            <person name="Segerman B."/>
            <person name="Shin H."/>
            <person name="Siddiqui A."/>
            <person name="Sterky F."/>
            <person name="Terry A."/>
            <person name="Tsai C.J."/>
            <person name="Uberbacher E."/>
            <person name="Unneberg P."/>
            <person name="Vahala J."/>
            <person name="Wall K."/>
            <person name="Wessler S."/>
            <person name="Yang G."/>
            <person name="Yin T."/>
            <person name="Douglas C."/>
            <person name="Marra M."/>
            <person name="Sandberg G."/>
            <person name="Van de Peer Y."/>
            <person name="Rokhsar D."/>
        </authorList>
    </citation>
    <scope>NUCLEOTIDE SEQUENCE [LARGE SCALE GENOMIC DNA]</scope>
    <source>
        <strain evidence="3">cv. Nisqually</strain>
    </source>
</reference>
<organism evidence="2 3">
    <name type="scientific">Populus trichocarpa</name>
    <name type="common">Western balsam poplar</name>
    <name type="synonym">Populus balsamifera subsp. trichocarpa</name>
    <dbReference type="NCBI Taxonomy" id="3694"/>
    <lineage>
        <taxon>Eukaryota</taxon>
        <taxon>Viridiplantae</taxon>
        <taxon>Streptophyta</taxon>
        <taxon>Embryophyta</taxon>
        <taxon>Tracheophyta</taxon>
        <taxon>Spermatophyta</taxon>
        <taxon>Magnoliopsida</taxon>
        <taxon>eudicotyledons</taxon>
        <taxon>Gunneridae</taxon>
        <taxon>Pentapetalae</taxon>
        <taxon>rosids</taxon>
        <taxon>fabids</taxon>
        <taxon>Malpighiales</taxon>
        <taxon>Salicaceae</taxon>
        <taxon>Saliceae</taxon>
        <taxon>Populus</taxon>
    </lineage>
</organism>
<evidence type="ECO:0000313" key="3">
    <source>
        <dbReference type="Proteomes" id="UP000006729"/>
    </source>
</evidence>
<evidence type="ECO:0000256" key="1">
    <source>
        <dbReference type="SAM" id="Phobius"/>
    </source>
</evidence>
<sequence>MIILPFSDKKRHGNLCWMLRRQKKAMLVRFNPKTDLHVKVIVKYDLRLSRANITFSGLFAFPAFTSRSLLSCFSQFLSLACLVILSSSHIDATLFCYLIWFTFIPALLHFPINTYKLFAHIPWQILSVFPLLFSIQRFQEEAVPGARQRLSTCDKLLPPSAMLHTTYFPKSK</sequence>
<gene>
    <name evidence="2" type="ORF">POPTR_006G066150</name>
</gene>
<dbReference type="AlphaFoldDB" id="A0A3N7F1G3"/>
<feature type="transmembrane region" description="Helical" evidence="1">
    <location>
        <begin position="92"/>
        <end position="111"/>
    </location>
</feature>
<keyword evidence="1" id="KW-0812">Transmembrane</keyword>
<name>A0A3N7F1G3_POPTR</name>
<keyword evidence="1" id="KW-0472">Membrane</keyword>
<evidence type="ECO:0000313" key="2">
    <source>
        <dbReference type="EMBL" id="RQO91347.1"/>
    </source>
</evidence>
<protein>
    <submittedName>
        <fullName evidence="2">Uncharacterized protein</fullName>
    </submittedName>
</protein>
<dbReference type="Proteomes" id="UP000006729">
    <property type="component" value="Chromosome 6"/>
</dbReference>
<accession>A0A3N7F1G3</accession>
<keyword evidence="3" id="KW-1185">Reference proteome</keyword>
<proteinExistence type="predicted"/>